<reference evidence="1" key="1">
    <citation type="submission" date="2021-06" db="EMBL/GenBank/DDBJ databases">
        <authorList>
            <person name="Kallberg Y."/>
            <person name="Tangrot J."/>
            <person name="Rosling A."/>
        </authorList>
    </citation>
    <scope>NUCLEOTIDE SEQUENCE</scope>
    <source>
        <strain evidence="1">AZ414A</strain>
    </source>
</reference>
<gene>
    <name evidence="1" type="ORF">DEBURN_LOCUS10996</name>
</gene>
<dbReference type="EMBL" id="CAJVPK010004435">
    <property type="protein sequence ID" value="CAG8636609.1"/>
    <property type="molecule type" value="Genomic_DNA"/>
</dbReference>
<name>A0A9N9DHM0_9GLOM</name>
<feature type="non-terminal residue" evidence="1">
    <location>
        <position position="76"/>
    </location>
</feature>
<dbReference type="AlphaFoldDB" id="A0A9N9DHM0"/>
<proteinExistence type="predicted"/>
<evidence type="ECO:0000313" key="1">
    <source>
        <dbReference type="EMBL" id="CAG8636609.1"/>
    </source>
</evidence>
<organism evidence="1 2">
    <name type="scientific">Diversispora eburnea</name>
    <dbReference type="NCBI Taxonomy" id="1213867"/>
    <lineage>
        <taxon>Eukaryota</taxon>
        <taxon>Fungi</taxon>
        <taxon>Fungi incertae sedis</taxon>
        <taxon>Mucoromycota</taxon>
        <taxon>Glomeromycotina</taxon>
        <taxon>Glomeromycetes</taxon>
        <taxon>Diversisporales</taxon>
        <taxon>Diversisporaceae</taxon>
        <taxon>Diversispora</taxon>
    </lineage>
</organism>
<comment type="caution">
    <text evidence="1">The sequence shown here is derived from an EMBL/GenBank/DDBJ whole genome shotgun (WGS) entry which is preliminary data.</text>
</comment>
<dbReference type="Proteomes" id="UP000789706">
    <property type="component" value="Unassembled WGS sequence"/>
</dbReference>
<accession>A0A9N9DHM0</accession>
<keyword evidence="2" id="KW-1185">Reference proteome</keyword>
<protein>
    <submittedName>
        <fullName evidence="1">826_t:CDS:1</fullName>
    </submittedName>
</protein>
<sequence>FLTSGGYASCFSLEVSFSVKYKLNSSSFEGILANYYLVINTELHSGSLIFLSSAYTVIRFLPKEKVKILFLQSISG</sequence>
<feature type="non-terminal residue" evidence="1">
    <location>
        <position position="1"/>
    </location>
</feature>
<evidence type="ECO:0000313" key="2">
    <source>
        <dbReference type="Proteomes" id="UP000789706"/>
    </source>
</evidence>